<proteinExistence type="predicted"/>
<evidence type="ECO:0000313" key="4">
    <source>
        <dbReference type="Proteomes" id="UP000030063"/>
    </source>
</evidence>
<dbReference type="eggNOG" id="COG5642">
    <property type="taxonomic scope" value="Bacteria"/>
</dbReference>
<organism evidence="3 4">
    <name type="scientific">Pseudomonas taeanensis MS-3</name>
    <dbReference type="NCBI Taxonomy" id="1395571"/>
    <lineage>
        <taxon>Bacteria</taxon>
        <taxon>Pseudomonadati</taxon>
        <taxon>Pseudomonadota</taxon>
        <taxon>Gammaproteobacteria</taxon>
        <taxon>Pseudomonadales</taxon>
        <taxon>Pseudomonadaceae</taxon>
        <taxon>Pseudomonas</taxon>
    </lineage>
</organism>
<dbReference type="AlphaFoldDB" id="A0A0A1YPR0"/>
<protein>
    <submittedName>
        <fullName evidence="3">Antitoxin</fullName>
    </submittedName>
</protein>
<dbReference type="RefSeq" id="WP_025163928.1">
    <property type="nucleotide sequence ID" value="NZ_AWSQ01000001.1"/>
</dbReference>
<dbReference type="InterPro" id="IPR024467">
    <property type="entry name" value="Xre/MbcA/ParS-like_toxin-bd"/>
</dbReference>
<dbReference type="InterPro" id="IPR046847">
    <property type="entry name" value="Xre-like_HTH"/>
</dbReference>
<dbReference type="InterPro" id="IPR011979">
    <property type="entry name" value="Antitox_Xre"/>
</dbReference>
<dbReference type="STRING" id="1395571.TMS3_0103910"/>
<dbReference type="Proteomes" id="UP000030063">
    <property type="component" value="Unassembled WGS sequence"/>
</dbReference>
<evidence type="ECO:0000259" key="1">
    <source>
        <dbReference type="Pfam" id="PF09722"/>
    </source>
</evidence>
<name>A0A0A1YPR0_9PSED</name>
<keyword evidence="4" id="KW-1185">Reference proteome</keyword>
<reference evidence="3 4" key="1">
    <citation type="journal article" date="2014" name="Genome Announc.">
        <title>Draft Genome Sequence of Petroleum Oil-Degrading Marine Bacterium Pseudomonas taeanensis Strain MS-3, Isolated from a Crude Oil-Contaminated Seashore.</title>
        <authorList>
            <person name="Lee S.Y."/>
            <person name="Kim S.H."/>
            <person name="Lee D.G."/>
            <person name="Shin S."/>
            <person name="Yun S.H."/>
            <person name="Choi C.W."/>
            <person name="Chung Y.H."/>
            <person name="Choi J.S."/>
            <person name="Kahng H.Y."/>
            <person name="Kim S.I."/>
        </authorList>
    </citation>
    <scope>NUCLEOTIDE SEQUENCE [LARGE SCALE GENOMIC DNA]</scope>
    <source>
        <strain evidence="3 4">MS-3</strain>
    </source>
</reference>
<dbReference type="OrthoDB" id="5824177at2"/>
<gene>
    <name evidence="3" type="ORF">TMS3_0103910</name>
</gene>
<feature type="domain" description="Antitoxin Xre-like helix-turn-helix" evidence="2">
    <location>
        <begin position="36"/>
        <end position="97"/>
    </location>
</feature>
<dbReference type="NCBIfam" id="TIGR02293">
    <property type="entry name" value="TAS_TIGR02293"/>
    <property type="match status" value="1"/>
</dbReference>
<dbReference type="Pfam" id="PF09722">
    <property type="entry name" value="Xre_MbcA_ParS_C"/>
    <property type="match status" value="1"/>
</dbReference>
<dbReference type="Pfam" id="PF20432">
    <property type="entry name" value="Xre-like-HTH"/>
    <property type="match status" value="1"/>
</dbReference>
<dbReference type="GO" id="GO:0003677">
    <property type="term" value="F:DNA binding"/>
    <property type="evidence" value="ECO:0007669"/>
    <property type="project" value="InterPro"/>
</dbReference>
<comment type="caution">
    <text evidence="3">The sequence shown here is derived from an EMBL/GenBank/DDBJ whole genome shotgun (WGS) entry which is preliminary data.</text>
</comment>
<sequence>MEAEAKALKKRSLGTGALAHSFWRMAHSLSAQTEQERLRQINSGFEAVWLIEVKRTFNLTNPALALLANSSNSTVERRIKSKAPLDSVVSERIDRLAQVAVLAEEVFEDKTVAGAWMSSPNDALGGKTPLSLCETELGARQVRRVLHAIEWGGVA</sequence>
<dbReference type="EMBL" id="AWSQ01000001">
    <property type="protein sequence ID" value="KFX71096.1"/>
    <property type="molecule type" value="Genomic_DNA"/>
</dbReference>
<accession>A0A0A1YPR0</accession>
<feature type="domain" description="Antitoxin Xre/MbcA/ParS-like toxin-binding" evidence="1">
    <location>
        <begin position="103"/>
        <end position="152"/>
    </location>
</feature>
<evidence type="ECO:0000259" key="2">
    <source>
        <dbReference type="Pfam" id="PF20432"/>
    </source>
</evidence>
<evidence type="ECO:0000313" key="3">
    <source>
        <dbReference type="EMBL" id="KFX71096.1"/>
    </source>
</evidence>